<evidence type="ECO:0000313" key="3">
    <source>
        <dbReference type="Proteomes" id="UP001165367"/>
    </source>
</evidence>
<dbReference type="PROSITE" id="PS51186">
    <property type="entry name" value="GNAT"/>
    <property type="match status" value="1"/>
</dbReference>
<proteinExistence type="predicted"/>
<dbReference type="PANTHER" id="PTHR43233:SF1">
    <property type="entry name" value="FAMILY N-ACETYLTRANSFERASE, PUTATIVE (AFU_ORTHOLOGUE AFUA_6G03350)-RELATED"/>
    <property type="match status" value="1"/>
</dbReference>
<protein>
    <submittedName>
        <fullName evidence="2">GNAT family N-acetyltransferase</fullName>
    </submittedName>
</protein>
<accession>A0ABS9KQR2</accession>
<comment type="caution">
    <text evidence="2">The sequence shown here is derived from an EMBL/GenBank/DDBJ whole genome shotgun (WGS) entry which is preliminary data.</text>
</comment>
<dbReference type="EMBL" id="JAKLTR010000005">
    <property type="protein sequence ID" value="MCG2614675.1"/>
    <property type="molecule type" value="Genomic_DNA"/>
</dbReference>
<gene>
    <name evidence="2" type="ORF">LZZ85_10300</name>
</gene>
<organism evidence="2 3">
    <name type="scientific">Terrimonas ginsenosidimutans</name>
    <dbReference type="NCBI Taxonomy" id="2908004"/>
    <lineage>
        <taxon>Bacteria</taxon>
        <taxon>Pseudomonadati</taxon>
        <taxon>Bacteroidota</taxon>
        <taxon>Chitinophagia</taxon>
        <taxon>Chitinophagales</taxon>
        <taxon>Chitinophagaceae</taxon>
        <taxon>Terrimonas</taxon>
    </lineage>
</organism>
<sequence length="148" mass="17194">MNPYTAEKDGFIISTDKALLDIDVIHSYLSRESYWSMNIPREVVERSIAGAECFGVYHGQQQIGFARVITDKATIAYLGDVFILDAFRGKGLSKWLMEVIHAHPELQGLRRWLLGTRDAHTLYEQFGWTRFGEEQTKRFMQRQDRATY</sequence>
<evidence type="ECO:0000313" key="2">
    <source>
        <dbReference type="EMBL" id="MCG2614675.1"/>
    </source>
</evidence>
<dbReference type="Proteomes" id="UP001165367">
    <property type="component" value="Unassembled WGS sequence"/>
</dbReference>
<dbReference type="Pfam" id="PF13508">
    <property type="entry name" value="Acetyltransf_7"/>
    <property type="match status" value="1"/>
</dbReference>
<dbReference type="InterPro" id="IPR053144">
    <property type="entry name" value="Acetyltransferase_Butenolide"/>
</dbReference>
<dbReference type="CDD" id="cd04301">
    <property type="entry name" value="NAT_SF"/>
    <property type="match status" value="1"/>
</dbReference>
<reference evidence="2" key="1">
    <citation type="submission" date="2022-01" db="EMBL/GenBank/DDBJ databases">
        <authorList>
            <person name="Jo J.-H."/>
            <person name="Im W.-T."/>
        </authorList>
    </citation>
    <scope>NUCLEOTIDE SEQUENCE</scope>
    <source>
        <strain evidence="2">NA20</strain>
    </source>
</reference>
<feature type="domain" description="N-acetyltransferase" evidence="1">
    <location>
        <begin position="11"/>
        <end position="148"/>
    </location>
</feature>
<dbReference type="Gene3D" id="3.40.630.30">
    <property type="match status" value="1"/>
</dbReference>
<evidence type="ECO:0000259" key="1">
    <source>
        <dbReference type="PROSITE" id="PS51186"/>
    </source>
</evidence>
<name>A0ABS9KQR2_9BACT</name>
<dbReference type="PANTHER" id="PTHR43233">
    <property type="entry name" value="FAMILY N-ACETYLTRANSFERASE, PUTATIVE (AFU_ORTHOLOGUE AFUA_6G03350)-RELATED"/>
    <property type="match status" value="1"/>
</dbReference>
<dbReference type="InterPro" id="IPR000182">
    <property type="entry name" value="GNAT_dom"/>
</dbReference>
<dbReference type="RefSeq" id="WP_237871317.1">
    <property type="nucleotide sequence ID" value="NZ_JAKLTR010000005.1"/>
</dbReference>
<keyword evidence="3" id="KW-1185">Reference proteome</keyword>
<dbReference type="InterPro" id="IPR016181">
    <property type="entry name" value="Acyl_CoA_acyltransferase"/>
</dbReference>
<dbReference type="SUPFAM" id="SSF55729">
    <property type="entry name" value="Acyl-CoA N-acyltransferases (Nat)"/>
    <property type="match status" value="1"/>
</dbReference>